<sequence>MGGGGKKRVAGLVAGLCRIPDLLCRRHRERHGCGRNLPRRAAPADRRCTRS</sequence>
<evidence type="ECO:0000313" key="2">
    <source>
        <dbReference type="Proteomes" id="UP000673691"/>
    </source>
</evidence>
<dbReference type="Proteomes" id="UP000673691">
    <property type="component" value="Unassembled WGS sequence"/>
</dbReference>
<protein>
    <submittedName>
        <fullName evidence="1">Uncharacterized protein</fullName>
    </submittedName>
</protein>
<comment type="caution">
    <text evidence="1">The sequence shown here is derived from an EMBL/GenBank/DDBJ whole genome shotgun (WGS) entry which is preliminary data.</text>
</comment>
<dbReference type="AlphaFoldDB" id="A0A8H8DEX6"/>
<gene>
    <name evidence="1" type="ORF">BJ554DRAFT_4452</name>
</gene>
<organism evidence="1 2">
    <name type="scientific">Olpidium bornovanus</name>
    <dbReference type="NCBI Taxonomy" id="278681"/>
    <lineage>
        <taxon>Eukaryota</taxon>
        <taxon>Fungi</taxon>
        <taxon>Fungi incertae sedis</taxon>
        <taxon>Olpidiomycota</taxon>
        <taxon>Olpidiomycotina</taxon>
        <taxon>Olpidiomycetes</taxon>
        <taxon>Olpidiales</taxon>
        <taxon>Olpidiaceae</taxon>
        <taxon>Olpidium</taxon>
    </lineage>
</organism>
<evidence type="ECO:0000313" key="1">
    <source>
        <dbReference type="EMBL" id="KAG5455945.1"/>
    </source>
</evidence>
<accession>A0A8H8DEX6</accession>
<keyword evidence="2" id="KW-1185">Reference proteome</keyword>
<feature type="non-terminal residue" evidence="1">
    <location>
        <position position="51"/>
    </location>
</feature>
<proteinExistence type="predicted"/>
<dbReference type="EMBL" id="JAEFCI010012521">
    <property type="protein sequence ID" value="KAG5455945.1"/>
    <property type="molecule type" value="Genomic_DNA"/>
</dbReference>
<reference evidence="1 2" key="1">
    <citation type="journal article" name="Sci. Rep.">
        <title>Genome-scale phylogenetic analyses confirm Olpidium as the closest living zoosporic fungus to the non-flagellated, terrestrial fungi.</title>
        <authorList>
            <person name="Chang Y."/>
            <person name="Rochon D."/>
            <person name="Sekimoto S."/>
            <person name="Wang Y."/>
            <person name="Chovatia M."/>
            <person name="Sandor L."/>
            <person name="Salamov A."/>
            <person name="Grigoriev I.V."/>
            <person name="Stajich J.E."/>
            <person name="Spatafora J.W."/>
        </authorList>
    </citation>
    <scope>NUCLEOTIDE SEQUENCE [LARGE SCALE GENOMIC DNA]</scope>
    <source>
        <strain evidence="1">S191</strain>
    </source>
</reference>
<name>A0A8H8DEX6_9FUNG</name>